<dbReference type="GO" id="GO:0004674">
    <property type="term" value="F:protein serine/threonine kinase activity"/>
    <property type="evidence" value="ECO:0000318"/>
    <property type="project" value="GO_Central"/>
</dbReference>
<protein>
    <recommendedName>
        <fullName evidence="2">non-specific serine/threonine protein kinase</fullName>
        <ecNumber evidence="2">2.7.11.1</ecNumber>
    </recommendedName>
</protein>
<comment type="catalytic activity">
    <reaction evidence="8">
        <text>L-threonyl-[protein] + ATP = O-phospho-L-threonyl-[protein] + ADP + H(+)</text>
        <dbReference type="Rhea" id="RHEA:46608"/>
        <dbReference type="Rhea" id="RHEA-COMP:11060"/>
        <dbReference type="Rhea" id="RHEA-COMP:11605"/>
        <dbReference type="ChEBI" id="CHEBI:15378"/>
        <dbReference type="ChEBI" id="CHEBI:30013"/>
        <dbReference type="ChEBI" id="CHEBI:30616"/>
        <dbReference type="ChEBI" id="CHEBI:61977"/>
        <dbReference type="ChEBI" id="CHEBI:456216"/>
        <dbReference type="EC" id="2.7.11.1"/>
    </reaction>
</comment>
<dbReference type="OMA" id="CYPAPLH"/>
<evidence type="ECO:0000256" key="7">
    <source>
        <dbReference type="ARBA" id="ARBA00022840"/>
    </source>
</evidence>
<accession>W1PVA2</accession>
<dbReference type="SMART" id="SM00220">
    <property type="entry name" value="S_TKc"/>
    <property type="match status" value="1"/>
</dbReference>
<comment type="catalytic activity">
    <reaction evidence="9">
        <text>L-seryl-[protein] + ATP = O-phospho-L-seryl-[protein] + ADP + H(+)</text>
        <dbReference type="Rhea" id="RHEA:17989"/>
        <dbReference type="Rhea" id="RHEA-COMP:9863"/>
        <dbReference type="Rhea" id="RHEA-COMP:11604"/>
        <dbReference type="ChEBI" id="CHEBI:15378"/>
        <dbReference type="ChEBI" id="CHEBI:29999"/>
        <dbReference type="ChEBI" id="CHEBI:30616"/>
        <dbReference type="ChEBI" id="CHEBI:83421"/>
        <dbReference type="ChEBI" id="CHEBI:456216"/>
        <dbReference type="EC" id="2.7.11.1"/>
    </reaction>
</comment>
<evidence type="ECO:0000256" key="2">
    <source>
        <dbReference type="ARBA" id="ARBA00012513"/>
    </source>
</evidence>
<sequence length="631" mass="70376">MEMESRMDEYEITEQIGRGAFGAAILVLHKTEKKKYVLKKIRLAKQSEKGKRSALQEMDLMSRIKNPYILKYKEAWVEKGYVCIVTGYCEGGDMSEMIKKANGTFFSEEKLCKWLTQLLLAVDYLHSIHILHRDLKCSNIFLTRNNDIQLGDFGLAKLLDANDLTSTVVGTPNYMCPELLADIPYGFKSDIWSIGCCIFEMAAHRPAFKASDMAGLVNKINRSSLSPLPTMYSSSLKCIIKTMLRKSPEHRPTAAELLRNPHLQPYLAQCCTPFPPLSLPTKDIRKPPPETSTSTIHSSLSHSSNSERNSTSSTPKDTPNRAATCRHSIDKHEAMAISEERNSDNGCQINETKTNEPRTKWGSFDISQESEEDEVGPTEQLPDDVPPRDRSIVDKTETITVSNNWLSLYPSQEEVGNEAEPTWSSPDDALTCDAPVTHHKDRLEAERATIGTCEQVLEADVDPKGMPRAVPSNEVHTKCISLDCTREGEDNDVGPTSGPADDVSPKKRLIINDTDEKENKGAIDYYDKVVEADADTKLGPGVDLNYPQQKIDVDPKSGNQTDLKSSRQRAEALESLLELCAELLEKDRLEELAGVLKPFGKVGVSPRETAIWLTKTLRSVSSDNQVRRLLS</sequence>
<feature type="region of interest" description="Disordered" evidence="11">
    <location>
        <begin position="279"/>
        <end position="323"/>
    </location>
</feature>
<comment type="similarity">
    <text evidence="1">Belongs to the protein kinase superfamily. NEK Ser/Thr protein kinase family. NIMA subfamily.</text>
</comment>
<evidence type="ECO:0000256" key="8">
    <source>
        <dbReference type="ARBA" id="ARBA00047899"/>
    </source>
</evidence>
<evidence type="ECO:0000313" key="13">
    <source>
        <dbReference type="EMBL" id="ERN11744.1"/>
    </source>
</evidence>
<evidence type="ECO:0000259" key="12">
    <source>
        <dbReference type="PROSITE" id="PS50011"/>
    </source>
</evidence>
<proteinExistence type="inferred from homology"/>
<dbReference type="PANTHER" id="PTHR43671">
    <property type="entry name" value="SERINE/THREONINE-PROTEIN KINASE NEK"/>
    <property type="match status" value="1"/>
</dbReference>
<feature type="compositionally biased region" description="Low complexity" evidence="11">
    <location>
        <begin position="291"/>
        <end position="314"/>
    </location>
</feature>
<organism evidence="13 14">
    <name type="scientific">Amborella trichopoda</name>
    <dbReference type="NCBI Taxonomy" id="13333"/>
    <lineage>
        <taxon>Eukaryota</taxon>
        <taxon>Viridiplantae</taxon>
        <taxon>Streptophyta</taxon>
        <taxon>Embryophyta</taxon>
        <taxon>Tracheophyta</taxon>
        <taxon>Spermatophyta</taxon>
        <taxon>Magnoliopsida</taxon>
        <taxon>Amborellales</taxon>
        <taxon>Amborellaceae</taxon>
        <taxon>Amborella</taxon>
    </lineage>
</organism>
<feature type="region of interest" description="Disordered" evidence="11">
    <location>
        <begin position="336"/>
        <end position="390"/>
    </location>
</feature>
<dbReference type="Gramene" id="ERN11744">
    <property type="protein sequence ID" value="ERN11744"/>
    <property type="gene ID" value="AMTR_s00022p00240740"/>
</dbReference>
<keyword evidence="4" id="KW-0808">Transferase</keyword>
<dbReference type="Proteomes" id="UP000017836">
    <property type="component" value="Unassembled WGS sequence"/>
</dbReference>
<dbReference type="Gene3D" id="3.30.200.20">
    <property type="entry name" value="Phosphorylase Kinase, domain 1"/>
    <property type="match status" value="1"/>
</dbReference>
<dbReference type="PROSITE" id="PS50011">
    <property type="entry name" value="PROTEIN_KINASE_DOM"/>
    <property type="match status" value="1"/>
</dbReference>
<dbReference type="AlphaFoldDB" id="W1PVA2"/>
<dbReference type="GO" id="GO:0005524">
    <property type="term" value="F:ATP binding"/>
    <property type="evidence" value="ECO:0007669"/>
    <property type="project" value="UniProtKB-UniRule"/>
</dbReference>
<name>W1PVA2_AMBTC</name>
<dbReference type="InterPro" id="IPR017441">
    <property type="entry name" value="Protein_kinase_ATP_BS"/>
</dbReference>
<keyword evidence="5 10" id="KW-0547">Nucleotide-binding</keyword>
<keyword evidence="14" id="KW-1185">Reference proteome</keyword>
<dbReference type="eggNOG" id="KOG0589">
    <property type="taxonomic scope" value="Eukaryota"/>
</dbReference>
<evidence type="ECO:0000256" key="1">
    <source>
        <dbReference type="ARBA" id="ARBA00010886"/>
    </source>
</evidence>
<evidence type="ECO:0000256" key="4">
    <source>
        <dbReference type="ARBA" id="ARBA00022679"/>
    </source>
</evidence>
<dbReference type="Gene3D" id="1.10.510.10">
    <property type="entry name" value="Transferase(Phosphotransferase) domain 1"/>
    <property type="match status" value="1"/>
</dbReference>
<evidence type="ECO:0000256" key="11">
    <source>
        <dbReference type="SAM" id="MobiDB-lite"/>
    </source>
</evidence>
<dbReference type="PANTHER" id="PTHR43671:SF98">
    <property type="entry name" value="SERINE_THREONINE-PROTEIN KINASE NEK11"/>
    <property type="match status" value="1"/>
</dbReference>
<evidence type="ECO:0000313" key="14">
    <source>
        <dbReference type="Proteomes" id="UP000017836"/>
    </source>
</evidence>
<dbReference type="Pfam" id="PF00069">
    <property type="entry name" value="Pkinase"/>
    <property type="match status" value="1"/>
</dbReference>
<dbReference type="InterPro" id="IPR050660">
    <property type="entry name" value="NEK_Ser/Thr_kinase"/>
</dbReference>
<evidence type="ECO:0000256" key="3">
    <source>
        <dbReference type="ARBA" id="ARBA00022527"/>
    </source>
</evidence>
<gene>
    <name evidence="13" type="ORF">AMTR_s00022p00240740</name>
</gene>
<feature type="domain" description="Protein kinase" evidence="12">
    <location>
        <begin position="10"/>
        <end position="267"/>
    </location>
</feature>
<dbReference type="InterPro" id="IPR000719">
    <property type="entry name" value="Prot_kinase_dom"/>
</dbReference>
<keyword evidence="7 10" id="KW-0067">ATP-binding</keyword>
<keyword evidence="3" id="KW-0723">Serine/threonine-protein kinase</keyword>
<keyword evidence="6" id="KW-0418">Kinase</keyword>
<dbReference type="PROSITE" id="PS00108">
    <property type="entry name" value="PROTEIN_KINASE_ST"/>
    <property type="match status" value="1"/>
</dbReference>
<evidence type="ECO:0000256" key="5">
    <source>
        <dbReference type="ARBA" id="ARBA00022741"/>
    </source>
</evidence>
<feature type="binding site" evidence="10">
    <location>
        <position position="39"/>
    </location>
    <ligand>
        <name>ATP</name>
        <dbReference type="ChEBI" id="CHEBI:30616"/>
    </ligand>
</feature>
<dbReference type="EMBL" id="KI392687">
    <property type="protein sequence ID" value="ERN11744.1"/>
    <property type="molecule type" value="Genomic_DNA"/>
</dbReference>
<dbReference type="EC" id="2.7.11.1" evidence="2"/>
<dbReference type="InterPro" id="IPR008271">
    <property type="entry name" value="Ser/Thr_kinase_AS"/>
</dbReference>
<dbReference type="FunFam" id="3.30.200.20:FF:000097">
    <property type="entry name" value="Probable serine/threonine-protein kinase nek1"/>
    <property type="match status" value="1"/>
</dbReference>
<evidence type="ECO:0000256" key="9">
    <source>
        <dbReference type="ARBA" id="ARBA00048679"/>
    </source>
</evidence>
<evidence type="ECO:0000256" key="10">
    <source>
        <dbReference type="PROSITE-ProRule" id="PRU10141"/>
    </source>
</evidence>
<reference evidence="14" key="1">
    <citation type="journal article" date="2013" name="Science">
        <title>The Amborella genome and the evolution of flowering plants.</title>
        <authorList>
            <consortium name="Amborella Genome Project"/>
        </authorList>
    </citation>
    <scope>NUCLEOTIDE SEQUENCE [LARGE SCALE GENOMIC DNA]</scope>
</reference>
<dbReference type="OrthoDB" id="248923at2759"/>
<dbReference type="HOGENOM" id="CLU_000288_128_3_1"/>
<dbReference type="SUPFAM" id="SSF56112">
    <property type="entry name" value="Protein kinase-like (PK-like)"/>
    <property type="match status" value="1"/>
</dbReference>
<dbReference type="PROSITE" id="PS00107">
    <property type="entry name" value="PROTEIN_KINASE_ATP"/>
    <property type="match status" value="1"/>
</dbReference>
<dbReference type="InterPro" id="IPR011009">
    <property type="entry name" value="Kinase-like_dom_sf"/>
</dbReference>
<evidence type="ECO:0000256" key="6">
    <source>
        <dbReference type="ARBA" id="ARBA00022777"/>
    </source>
</evidence>
<dbReference type="CDD" id="cd08215">
    <property type="entry name" value="STKc_Nek"/>
    <property type="match status" value="1"/>
</dbReference>